<evidence type="ECO:0000313" key="2">
    <source>
        <dbReference type="EMBL" id="GAG31267.1"/>
    </source>
</evidence>
<dbReference type="PROSITE" id="PS50853">
    <property type="entry name" value="FN3"/>
    <property type="match status" value="1"/>
</dbReference>
<dbReference type="Pfam" id="PF00041">
    <property type="entry name" value="fn3"/>
    <property type="match status" value="1"/>
</dbReference>
<reference evidence="2" key="1">
    <citation type="journal article" date="2014" name="Front. Microbiol.">
        <title>High frequency of phylogenetically diverse reductive dehalogenase-homologous genes in deep subseafloor sedimentary metagenomes.</title>
        <authorList>
            <person name="Kawai M."/>
            <person name="Futagami T."/>
            <person name="Toyoda A."/>
            <person name="Takaki Y."/>
            <person name="Nishi S."/>
            <person name="Hori S."/>
            <person name="Arai W."/>
            <person name="Tsubouchi T."/>
            <person name="Morono Y."/>
            <person name="Uchiyama I."/>
            <person name="Ito T."/>
            <person name="Fujiyama A."/>
            <person name="Inagaki F."/>
            <person name="Takami H."/>
        </authorList>
    </citation>
    <scope>NUCLEOTIDE SEQUENCE</scope>
    <source>
        <strain evidence="2">Expedition CK06-06</strain>
    </source>
</reference>
<proteinExistence type="predicted"/>
<name>X0X783_9ZZZZ</name>
<dbReference type="EMBL" id="BARS01049283">
    <property type="protein sequence ID" value="GAG31267.1"/>
    <property type="molecule type" value="Genomic_DNA"/>
</dbReference>
<feature type="non-terminal residue" evidence="2">
    <location>
        <position position="1"/>
    </location>
</feature>
<protein>
    <recommendedName>
        <fullName evidence="1">Fibronectin type-III domain-containing protein</fullName>
    </recommendedName>
</protein>
<accession>X0X783</accession>
<dbReference type="AlphaFoldDB" id="X0X783"/>
<dbReference type="InterPro" id="IPR003961">
    <property type="entry name" value="FN3_dom"/>
</dbReference>
<sequence>GIDRSNFTGYIEWVTLREWTDPEPTNSTDTEVLAFDINNSSINPTSSNSQTYTFLSGFSESATKNGGEIKYQISSNAGATWYWYNSGWTTTTSGYSEANTATEINSNISSLPDNSEFLFKAYLHSDGTQQPQLNSITLSYSLTSGTSTGTSVAAITSGCNDQSPGSKAPWLYAAIPQGKDSIMLYFTDADGPLDKYVLQYGLESGKYIYGAENIGGPRTRTYLVQELSPNTAYYFRVQGWQ</sequence>
<comment type="caution">
    <text evidence="2">The sequence shown here is derived from an EMBL/GenBank/DDBJ whole genome shotgun (WGS) entry which is preliminary data.</text>
</comment>
<dbReference type="InterPro" id="IPR036116">
    <property type="entry name" value="FN3_sf"/>
</dbReference>
<dbReference type="SUPFAM" id="SSF49265">
    <property type="entry name" value="Fibronectin type III"/>
    <property type="match status" value="1"/>
</dbReference>
<evidence type="ECO:0000259" key="1">
    <source>
        <dbReference type="PROSITE" id="PS50853"/>
    </source>
</evidence>
<organism evidence="2">
    <name type="scientific">marine sediment metagenome</name>
    <dbReference type="NCBI Taxonomy" id="412755"/>
    <lineage>
        <taxon>unclassified sequences</taxon>
        <taxon>metagenomes</taxon>
        <taxon>ecological metagenomes</taxon>
    </lineage>
</organism>
<gene>
    <name evidence="2" type="ORF">S01H1_73738</name>
</gene>
<feature type="non-terminal residue" evidence="2">
    <location>
        <position position="241"/>
    </location>
</feature>
<feature type="domain" description="Fibronectin type-III" evidence="1">
    <location>
        <begin position="168"/>
        <end position="241"/>
    </location>
</feature>
<dbReference type="CDD" id="cd00063">
    <property type="entry name" value="FN3"/>
    <property type="match status" value="1"/>
</dbReference>
<dbReference type="Gene3D" id="2.60.40.10">
    <property type="entry name" value="Immunoglobulins"/>
    <property type="match status" value="1"/>
</dbReference>
<dbReference type="InterPro" id="IPR013783">
    <property type="entry name" value="Ig-like_fold"/>
</dbReference>